<feature type="domain" description="IrrE N-terminal-like" evidence="1">
    <location>
        <begin position="88"/>
        <end position="159"/>
    </location>
</feature>
<protein>
    <submittedName>
        <fullName evidence="2">ImmA/IrrE family metallo-endopeptidase</fullName>
    </submittedName>
</protein>
<organism evidence="2 3">
    <name type="scientific">Paratissierella segnis</name>
    <dbReference type="NCBI Taxonomy" id="2763679"/>
    <lineage>
        <taxon>Bacteria</taxon>
        <taxon>Bacillati</taxon>
        <taxon>Bacillota</taxon>
        <taxon>Tissierellia</taxon>
        <taxon>Tissierellales</taxon>
        <taxon>Tissierellaceae</taxon>
        <taxon>Paratissierella</taxon>
    </lineage>
</organism>
<dbReference type="Pfam" id="PF06114">
    <property type="entry name" value="Peptidase_M78"/>
    <property type="match status" value="1"/>
</dbReference>
<dbReference type="Proteomes" id="UP000601171">
    <property type="component" value="Unassembled WGS sequence"/>
</dbReference>
<reference evidence="2" key="1">
    <citation type="submission" date="2020-08" db="EMBL/GenBank/DDBJ databases">
        <title>Genome public.</title>
        <authorList>
            <person name="Liu C."/>
            <person name="Sun Q."/>
        </authorList>
    </citation>
    <scope>NUCLEOTIDE SEQUENCE</scope>
    <source>
        <strain evidence="2">BX21</strain>
    </source>
</reference>
<dbReference type="Gene3D" id="1.10.10.2910">
    <property type="match status" value="1"/>
</dbReference>
<dbReference type="InterPro" id="IPR010359">
    <property type="entry name" value="IrrE_HExxH"/>
</dbReference>
<gene>
    <name evidence="2" type="ORF">H8707_13940</name>
</gene>
<evidence type="ECO:0000313" key="2">
    <source>
        <dbReference type="EMBL" id="MBC8589317.1"/>
    </source>
</evidence>
<proteinExistence type="predicted"/>
<evidence type="ECO:0000313" key="3">
    <source>
        <dbReference type="Proteomes" id="UP000601171"/>
    </source>
</evidence>
<keyword evidence="3" id="KW-1185">Reference proteome</keyword>
<sequence length="169" mass="19693">MNKVAMPRSRKDIRNFVNFIRQICDLEDTLEFPILYFLEHLLPRLYEDFSFEIVEDNEIDCEAIAYPNTNEILIRKSVYEGAFNGIFRDLFTIAHEVGHLFLHQETSISFARGSNVKIKPYEDPEWQANTFAGELLAPPHLIKNMSIDEVSQKCKVSRKTAEIQKSYCN</sequence>
<dbReference type="AlphaFoldDB" id="A0A926IG84"/>
<dbReference type="EMBL" id="JACRTG010000034">
    <property type="protein sequence ID" value="MBC8589317.1"/>
    <property type="molecule type" value="Genomic_DNA"/>
</dbReference>
<accession>A0A926IG84</accession>
<evidence type="ECO:0000259" key="1">
    <source>
        <dbReference type="Pfam" id="PF06114"/>
    </source>
</evidence>
<name>A0A926IG84_9FIRM</name>
<comment type="caution">
    <text evidence="2">The sequence shown here is derived from an EMBL/GenBank/DDBJ whole genome shotgun (WGS) entry which is preliminary data.</text>
</comment>